<reference evidence="1 2" key="1">
    <citation type="journal article" date="2011" name="J. Bacteriol.">
        <title>Complete genome sequence of Polymorphum gilvum SL003B-26A1T, a crude oil-degrading bacterium from oil-polluted saline soil.</title>
        <authorList>
            <person name="Li S.G."/>
            <person name="Tang Y.Q."/>
            <person name="Nie Y."/>
            <person name="Cai M."/>
            <person name="Wu X.L."/>
        </authorList>
    </citation>
    <scope>NUCLEOTIDE SEQUENCE [LARGE SCALE GENOMIC DNA]</scope>
    <source>
        <strain evidence="2">LMG 25793 / CGMCC 1.9160 / SL003B-26A1</strain>
    </source>
</reference>
<accession>F2IY52</accession>
<sequence length="77" mass="8342">MVMAPDKLVYMANQIATFFASMPPEEASAGVAEHINSFWEPRMRAQLFALAEAGDAGLSPLVREALPKIRRPAVAQG</sequence>
<dbReference type="HOGENOM" id="CLU_166802_0_1_5"/>
<dbReference type="Proteomes" id="UP000008130">
    <property type="component" value="Chromosome"/>
</dbReference>
<protein>
    <submittedName>
        <fullName evidence="1">Formate dehydrogenase protein, delta subunit</fullName>
    </submittedName>
</protein>
<gene>
    <name evidence="1" type="primary">fdsD</name>
    <name evidence="1" type="ordered locus">SL003B_2130</name>
</gene>
<dbReference type="PATRIC" id="fig|991905.3.peg.2184"/>
<dbReference type="EMBL" id="CP002568">
    <property type="protein sequence ID" value="ADZ70555.1"/>
    <property type="molecule type" value="Genomic_DNA"/>
</dbReference>
<evidence type="ECO:0000313" key="1">
    <source>
        <dbReference type="EMBL" id="ADZ70555.1"/>
    </source>
</evidence>
<dbReference type="KEGG" id="pgv:SL003B_2130"/>
<dbReference type="AlphaFoldDB" id="F2IY52"/>
<organism evidence="1 2">
    <name type="scientific">Polymorphum gilvum (strain LMG 25793 / CGMCC 1.9160 / SL003B-26A1)</name>
    <dbReference type="NCBI Taxonomy" id="991905"/>
    <lineage>
        <taxon>Bacteria</taxon>
        <taxon>Pseudomonadati</taxon>
        <taxon>Pseudomonadota</taxon>
        <taxon>Alphaproteobacteria</taxon>
        <taxon>Rhodobacterales</taxon>
        <taxon>Paracoccaceae</taxon>
        <taxon>Polymorphum</taxon>
    </lineage>
</organism>
<dbReference type="InterPro" id="IPR021074">
    <property type="entry name" value="Formate_DH_dsu"/>
</dbReference>
<dbReference type="eggNOG" id="ENOG5032Z86">
    <property type="taxonomic scope" value="Bacteria"/>
</dbReference>
<dbReference type="STRING" id="991905.SL003B_2130"/>
<evidence type="ECO:0000313" key="2">
    <source>
        <dbReference type="Proteomes" id="UP000008130"/>
    </source>
</evidence>
<keyword evidence="2" id="KW-1185">Reference proteome</keyword>
<name>F2IY52_POLGS</name>
<dbReference type="Pfam" id="PF11390">
    <property type="entry name" value="FdsD"/>
    <property type="match status" value="1"/>
</dbReference>
<proteinExistence type="predicted"/>